<evidence type="ECO:0000313" key="1">
    <source>
        <dbReference type="EMBL" id="PHZ86722.1"/>
    </source>
</evidence>
<evidence type="ECO:0000313" key="2">
    <source>
        <dbReference type="Proteomes" id="UP000229730"/>
    </source>
</evidence>
<protein>
    <submittedName>
        <fullName evidence="1">Uncharacterized protein</fullName>
    </submittedName>
</protein>
<reference evidence="1 2" key="1">
    <citation type="submission" date="2017-10" db="EMBL/GenBank/DDBJ databases">
        <title>Frigbacter circumglobatus gen. nov. sp. nov., isolated from sediment cultured in situ.</title>
        <authorList>
            <person name="Zhao Z."/>
        </authorList>
    </citation>
    <scope>NUCLEOTIDE SEQUENCE [LARGE SCALE GENOMIC DNA]</scope>
    <source>
        <strain evidence="1 2">ZYL</strain>
    </source>
</reference>
<gene>
    <name evidence="1" type="ORF">CRD36_00270</name>
</gene>
<comment type="caution">
    <text evidence="1">The sequence shown here is derived from an EMBL/GenBank/DDBJ whole genome shotgun (WGS) entry which is preliminary data.</text>
</comment>
<dbReference type="Proteomes" id="UP000229730">
    <property type="component" value="Unassembled WGS sequence"/>
</dbReference>
<accession>A0A2G4YWK3</accession>
<dbReference type="InParanoid" id="A0A2G4YWK3"/>
<dbReference type="OrthoDB" id="8443799at2"/>
<name>A0A2G4YWK3_9PROT</name>
<keyword evidence="2" id="KW-1185">Reference proteome</keyword>
<organism evidence="1 2">
    <name type="scientific">Paremcibacter congregatus</name>
    <dbReference type="NCBI Taxonomy" id="2043170"/>
    <lineage>
        <taxon>Bacteria</taxon>
        <taxon>Pseudomonadati</taxon>
        <taxon>Pseudomonadota</taxon>
        <taxon>Alphaproteobacteria</taxon>
        <taxon>Emcibacterales</taxon>
        <taxon>Emcibacteraceae</taxon>
        <taxon>Paremcibacter</taxon>
    </lineage>
</organism>
<sequence length="340" mass="38919">MAFVKPSISSKSSINDIADWIELKVLQSEFKRFRFSQLHRMQDDEGDAASSNYEKIDTEQEENILDWIEEITKRSNSLGNSYPFILSRKEIRLKDLTAELNQGNYAYLLCLFLSHAKDTDAIEGTQFLKLKNNDPARELFQVISTIAASGYINGSSISFGWPRQDQSNFPDALKRLCLYTADGAKFAKNPHAAAPKRVKDFEIDIVSWIPTNDNLPNKMFLVSQVASGENWTSKPLRNSILAKLTYWLESDFSSRENIATGLFIPFCIEPQNGETRAERLEYLCGGSLGNLIFYRDRIPFYVDQVYRSNMNSKKEILIERVNDFESIISWVNEKLELLAS</sequence>
<dbReference type="AlphaFoldDB" id="A0A2G4YWK3"/>
<dbReference type="EMBL" id="PDEM01000005">
    <property type="protein sequence ID" value="PHZ86722.1"/>
    <property type="molecule type" value="Genomic_DNA"/>
</dbReference>
<dbReference type="RefSeq" id="WP_099470736.1">
    <property type="nucleotide sequence ID" value="NZ_CP041025.1"/>
</dbReference>
<proteinExistence type="predicted"/>